<proteinExistence type="predicted"/>
<dbReference type="Proteomes" id="UP000307968">
    <property type="component" value="Chromosome"/>
</dbReference>
<evidence type="ECO:0000313" key="3">
    <source>
        <dbReference type="Proteomes" id="UP000307968"/>
    </source>
</evidence>
<protein>
    <submittedName>
        <fullName evidence="2">EIIBC-Tre</fullName>
    </submittedName>
</protein>
<name>A0A4U9HBC3_SERRU</name>
<reference evidence="2 3" key="1">
    <citation type="submission" date="2019-05" db="EMBL/GenBank/DDBJ databases">
        <authorList>
            <consortium name="Pathogen Informatics"/>
        </authorList>
    </citation>
    <scope>NUCLEOTIDE SEQUENCE [LARGE SCALE GENOMIC DNA]</scope>
    <source>
        <strain evidence="2 3">NCTC12971</strain>
    </source>
</reference>
<dbReference type="GO" id="GO:0090589">
    <property type="term" value="F:protein-phosphocysteine-trehalose phosphotransferase system transporter activity"/>
    <property type="evidence" value="ECO:0007669"/>
    <property type="project" value="TreeGrafter"/>
</dbReference>
<dbReference type="AlphaFoldDB" id="A0A4U9HBC3"/>
<keyword evidence="1" id="KW-1133">Transmembrane helix</keyword>
<dbReference type="GO" id="GO:0009401">
    <property type="term" value="P:phosphoenolpyruvate-dependent sugar phosphotransferase system"/>
    <property type="evidence" value="ECO:0007669"/>
    <property type="project" value="TreeGrafter"/>
</dbReference>
<dbReference type="GO" id="GO:0005886">
    <property type="term" value="C:plasma membrane"/>
    <property type="evidence" value="ECO:0007669"/>
    <property type="project" value="TreeGrafter"/>
</dbReference>
<organism evidence="2 3">
    <name type="scientific">Serratia rubidaea</name>
    <name type="common">Serratia marinorubra</name>
    <dbReference type="NCBI Taxonomy" id="61652"/>
    <lineage>
        <taxon>Bacteria</taxon>
        <taxon>Pseudomonadati</taxon>
        <taxon>Pseudomonadota</taxon>
        <taxon>Gammaproteobacteria</taxon>
        <taxon>Enterobacterales</taxon>
        <taxon>Yersiniaceae</taxon>
        <taxon>Serratia</taxon>
    </lineage>
</organism>
<gene>
    <name evidence="2" type="primary">treB_1</name>
    <name evidence="2" type="ORF">NCTC12971_00546</name>
</gene>
<dbReference type="PANTHER" id="PTHR30175:SF1">
    <property type="entry name" value="PTS SYSTEM ARBUTIN-, CELLOBIOSE-, AND SALICIN-SPECIFIC EIIBC COMPONENT-RELATED"/>
    <property type="match status" value="1"/>
</dbReference>
<keyword evidence="1" id="KW-0472">Membrane</keyword>
<dbReference type="InterPro" id="IPR050558">
    <property type="entry name" value="PTS_Sugar-Specific_Components"/>
</dbReference>
<dbReference type="PANTHER" id="PTHR30175">
    <property type="entry name" value="PHOSPHOTRANSFERASE SYSTEM TRANSPORT PROTEIN"/>
    <property type="match status" value="1"/>
</dbReference>
<dbReference type="EMBL" id="LR590463">
    <property type="protein sequence ID" value="VTP60086.1"/>
    <property type="molecule type" value="Genomic_DNA"/>
</dbReference>
<feature type="transmembrane region" description="Helical" evidence="1">
    <location>
        <begin position="36"/>
        <end position="59"/>
    </location>
</feature>
<accession>A0A4U9HBC3</accession>
<evidence type="ECO:0000256" key="1">
    <source>
        <dbReference type="SAM" id="Phobius"/>
    </source>
</evidence>
<keyword evidence="1" id="KW-0812">Transmembrane</keyword>
<sequence length="70" mass="7250">MIGSACAGLICGLAGVMANGIGVGGLPGILSIKPQFWLVFALAMLVAVVVPLVLTMLVYRRKARRGELPV</sequence>
<evidence type="ECO:0000313" key="2">
    <source>
        <dbReference type="EMBL" id="VTP60086.1"/>
    </source>
</evidence>
<dbReference type="GO" id="GO:0015771">
    <property type="term" value="P:trehalose transport"/>
    <property type="evidence" value="ECO:0007669"/>
    <property type="project" value="TreeGrafter"/>
</dbReference>